<comment type="caution">
    <text evidence="1">The sequence shown here is derived from an EMBL/GenBank/DDBJ whole genome shotgun (WGS) entry which is preliminary data.</text>
</comment>
<feature type="non-terminal residue" evidence="1">
    <location>
        <position position="55"/>
    </location>
</feature>
<organism evidence="1 2">
    <name type="scientific">Cryptolaemus montrouzieri</name>
    <dbReference type="NCBI Taxonomy" id="559131"/>
    <lineage>
        <taxon>Eukaryota</taxon>
        <taxon>Metazoa</taxon>
        <taxon>Ecdysozoa</taxon>
        <taxon>Arthropoda</taxon>
        <taxon>Hexapoda</taxon>
        <taxon>Insecta</taxon>
        <taxon>Pterygota</taxon>
        <taxon>Neoptera</taxon>
        <taxon>Endopterygota</taxon>
        <taxon>Coleoptera</taxon>
        <taxon>Polyphaga</taxon>
        <taxon>Cucujiformia</taxon>
        <taxon>Coccinelloidea</taxon>
        <taxon>Coccinellidae</taxon>
        <taxon>Scymninae</taxon>
        <taxon>Scymnini</taxon>
        <taxon>Cryptolaemus</taxon>
    </lineage>
</organism>
<accession>A0ABD2NS87</accession>
<proteinExistence type="predicted"/>
<dbReference type="AlphaFoldDB" id="A0ABD2NS87"/>
<dbReference type="EMBL" id="JABFTP020000144">
    <property type="protein sequence ID" value="KAL3281364.1"/>
    <property type="molecule type" value="Genomic_DNA"/>
</dbReference>
<keyword evidence="2" id="KW-1185">Reference proteome</keyword>
<gene>
    <name evidence="1" type="ORF">HHI36_004576</name>
</gene>
<sequence>IRRAYSKYKPSNKLVCSIRDFNSQLGNNDFYPTLRNRNGIDRFLGLVYIIVHMPL</sequence>
<protein>
    <submittedName>
        <fullName evidence="1">Uncharacterized protein</fullName>
    </submittedName>
</protein>
<feature type="non-terminal residue" evidence="1">
    <location>
        <position position="1"/>
    </location>
</feature>
<name>A0ABD2NS87_9CUCU</name>
<evidence type="ECO:0000313" key="2">
    <source>
        <dbReference type="Proteomes" id="UP001516400"/>
    </source>
</evidence>
<evidence type="ECO:0000313" key="1">
    <source>
        <dbReference type="EMBL" id="KAL3281364.1"/>
    </source>
</evidence>
<reference evidence="1 2" key="1">
    <citation type="journal article" date="2021" name="BMC Biol.">
        <title>Horizontally acquired antibacterial genes associated with adaptive radiation of ladybird beetles.</title>
        <authorList>
            <person name="Li H.S."/>
            <person name="Tang X.F."/>
            <person name="Huang Y.H."/>
            <person name="Xu Z.Y."/>
            <person name="Chen M.L."/>
            <person name="Du X.Y."/>
            <person name="Qiu B.Y."/>
            <person name="Chen P.T."/>
            <person name="Zhang W."/>
            <person name="Slipinski A."/>
            <person name="Escalona H.E."/>
            <person name="Waterhouse R.M."/>
            <person name="Zwick A."/>
            <person name="Pang H."/>
        </authorList>
    </citation>
    <scope>NUCLEOTIDE SEQUENCE [LARGE SCALE GENOMIC DNA]</scope>
    <source>
        <strain evidence="1">SYSU2018</strain>
    </source>
</reference>
<dbReference type="Proteomes" id="UP001516400">
    <property type="component" value="Unassembled WGS sequence"/>
</dbReference>